<protein>
    <recommendedName>
        <fullName evidence="4">IMD domain-containing protein</fullName>
    </recommendedName>
</protein>
<evidence type="ECO:0000256" key="1">
    <source>
        <dbReference type="SAM" id="MobiDB-lite"/>
    </source>
</evidence>
<feature type="region of interest" description="Disordered" evidence="1">
    <location>
        <begin position="428"/>
        <end position="477"/>
    </location>
</feature>
<name>A0ABY0GXI3_9PEZI</name>
<feature type="region of interest" description="Disordered" evidence="1">
    <location>
        <begin position="351"/>
        <end position="374"/>
    </location>
</feature>
<dbReference type="Gene3D" id="1.20.1270.60">
    <property type="entry name" value="Arfaptin homology (AH) domain/BAR domain"/>
    <property type="match status" value="1"/>
</dbReference>
<proteinExistence type="predicted"/>
<feature type="compositionally biased region" description="Gly residues" evidence="1">
    <location>
        <begin position="361"/>
        <end position="370"/>
    </location>
</feature>
<evidence type="ECO:0008006" key="4">
    <source>
        <dbReference type="Google" id="ProtNLM"/>
    </source>
</evidence>
<comment type="caution">
    <text evidence="2">The sequence shown here is derived from an EMBL/GenBank/DDBJ whole genome shotgun (WGS) entry which is preliminary data.</text>
</comment>
<gene>
    <name evidence="2" type="ORF">DL762_007980</name>
</gene>
<dbReference type="InterPro" id="IPR037470">
    <property type="entry name" value="IVY1"/>
</dbReference>
<feature type="compositionally biased region" description="Basic and acidic residues" evidence="1">
    <location>
        <begin position="1"/>
        <end position="10"/>
    </location>
</feature>
<dbReference type="EMBL" id="QJNS01000313">
    <property type="protein sequence ID" value="RYO79781.1"/>
    <property type="molecule type" value="Genomic_DNA"/>
</dbReference>
<feature type="compositionally biased region" description="Basic and acidic residues" evidence="1">
    <location>
        <begin position="515"/>
        <end position="526"/>
    </location>
</feature>
<dbReference type="PANTHER" id="PTHR38407">
    <property type="entry name" value="PROTEIN IVY1"/>
    <property type="match status" value="1"/>
</dbReference>
<dbReference type="InterPro" id="IPR027267">
    <property type="entry name" value="AH/BAR_dom_sf"/>
</dbReference>
<accession>A0ABY0GXI3</accession>
<feature type="compositionally biased region" description="Acidic residues" evidence="1">
    <location>
        <begin position="500"/>
        <end position="509"/>
    </location>
</feature>
<feature type="region of interest" description="Disordered" evidence="1">
    <location>
        <begin position="1"/>
        <end position="28"/>
    </location>
</feature>
<feature type="region of interest" description="Disordered" evidence="1">
    <location>
        <begin position="496"/>
        <end position="578"/>
    </location>
</feature>
<dbReference type="Proteomes" id="UP000294003">
    <property type="component" value="Unassembled WGS sequence"/>
</dbReference>
<reference evidence="2 3" key="1">
    <citation type="submission" date="2018-06" db="EMBL/GenBank/DDBJ databases">
        <title>Complete Genomes of Monosporascus.</title>
        <authorList>
            <person name="Robinson A.J."/>
            <person name="Natvig D.O."/>
        </authorList>
    </citation>
    <scope>NUCLEOTIDE SEQUENCE [LARGE SCALE GENOMIC DNA]</scope>
    <source>
        <strain evidence="2 3">CBS 609.92</strain>
    </source>
</reference>
<dbReference type="PANTHER" id="PTHR38407:SF1">
    <property type="entry name" value="PROTEIN IVY1"/>
    <property type="match status" value="1"/>
</dbReference>
<organism evidence="2 3">
    <name type="scientific">Monosporascus cannonballus</name>
    <dbReference type="NCBI Taxonomy" id="155416"/>
    <lineage>
        <taxon>Eukaryota</taxon>
        <taxon>Fungi</taxon>
        <taxon>Dikarya</taxon>
        <taxon>Ascomycota</taxon>
        <taxon>Pezizomycotina</taxon>
        <taxon>Sordariomycetes</taxon>
        <taxon>Xylariomycetidae</taxon>
        <taxon>Xylariales</taxon>
        <taxon>Xylariales incertae sedis</taxon>
        <taxon>Monosporascus</taxon>
    </lineage>
</organism>
<feature type="compositionally biased region" description="Basic and acidic residues" evidence="1">
    <location>
        <begin position="546"/>
        <end position="565"/>
    </location>
</feature>
<keyword evidence="3" id="KW-1185">Reference proteome</keyword>
<sequence length="598" mass="63825">MAASRAERPHSPSHSQLPPIPDSPTYSYASTANRLSSYNLPLPPPPRPAHTVLTKADLEQSQQAYSDLLATAKSYRVALATLSTAASAFGSALEACARLKESRAESLIAAPPGGGASHHQLTASSNSFAAKGSCTADLILSAGGVHHLIANHQQILSETVYRSFEVPLLHELDAWRRAVDDEEECYKAEVAVRSREIRRLEKEGLKLHRQRRRDVSVLREHLVELTARLDGLTVLHADHARALLRDSQEASARVLDAGCSLVRAEVDIFESLARKGWSGGGLDELLEKGRDLFASEDDAVMPVGGILGNGGAVGTAVGAAGAPAMGGGGVSSEGGEAKLFSILPPKSILADTASDKSRPSGGPGSGGWGSHHGRADSLLISETDRYQSLVGAVSADPSVAAAERERNGTEDNESVFSDLNLSVDNVGHQTQTTTTHPHPRGLRRPFSPQPIRRLPTDVIMDPDSLLSDDDEFGDESGRRLGRLGDLFGARDASAQGLFKDDDDDDDDDDKTVSPWKDEGLRRTRESEEGDDRDSAGGGDARGTPRPHVDLDVTSSAEEREQRWSEGAELVAGTGKDEDDTRVDSIATCIPAEVPYTRT</sequence>
<evidence type="ECO:0000313" key="3">
    <source>
        <dbReference type="Proteomes" id="UP000294003"/>
    </source>
</evidence>
<evidence type="ECO:0000313" key="2">
    <source>
        <dbReference type="EMBL" id="RYO79781.1"/>
    </source>
</evidence>